<dbReference type="GO" id="GO:0005829">
    <property type="term" value="C:cytosol"/>
    <property type="evidence" value="ECO:0007669"/>
    <property type="project" value="TreeGrafter"/>
</dbReference>
<accession>A0A081BMK3</accession>
<dbReference type="InterPro" id="IPR001412">
    <property type="entry name" value="aa-tRNA-synth_I_CS"/>
</dbReference>
<evidence type="ECO:0000313" key="11">
    <source>
        <dbReference type="Proteomes" id="UP000030700"/>
    </source>
</evidence>
<keyword evidence="5 8" id="KW-0648">Protein biosynthesis</keyword>
<gene>
    <name evidence="8" type="primary">trpS</name>
    <name evidence="10" type="ORF">U14_02864</name>
</gene>
<dbReference type="AlphaFoldDB" id="A0A081BMK3"/>
<dbReference type="GO" id="GO:0004830">
    <property type="term" value="F:tryptophan-tRNA ligase activity"/>
    <property type="evidence" value="ECO:0007669"/>
    <property type="project" value="UniProtKB-UniRule"/>
</dbReference>
<dbReference type="Gene3D" id="3.40.50.620">
    <property type="entry name" value="HUPs"/>
    <property type="match status" value="1"/>
</dbReference>
<name>A0A081BMK3_9BACT</name>
<dbReference type="SUPFAM" id="SSF52374">
    <property type="entry name" value="Nucleotidylyl transferase"/>
    <property type="match status" value="1"/>
</dbReference>
<dbReference type="FunFam" id="1.10.240.10:FF:000005">
    <property type="entry name" value="Tryptophan--tRNA ligase"/>
    <property type="match status" value="1"/>
</dbReference>
<dbReference type="InterPro" id="IPR002305">
    <property type="entry name" value="aa-tRNA-synth_Ic"/>
</dbReference>
<dbReference type="Gene3D" id="1.10.240.10">
    <property type="entry name" value="Tyrosyl-Transfer RNA Synthetase"/>
    <property type="match status" value="1"/>
</dbReference>
<comment type="subunit">
    <text evidence="8">Homodimer.</text>
</comment>
<keyword evidence="2 8" id="KW-0436">Ligase</keyword>
<comment type="catalytic activity">
    <reaction evidence="7 8">
        <text>tRNA(Trp) + L-tryptophan + ATP = L-tryptophyl-tRNA(Trp) + AMP + diphosphate + H(+)</text>
        <dbReference type="Rhea" id="RHEA:24080"/>
        <dbReference type="Rhea" id="RHEA-COMP:9671"/>
        <dbReference type="Rhea" id="RHEA-COMP:9705"/>
        <dbReference type="ChEBI" id="CHEBI:15378"/>
        <dbReference type="ChEBI" id="CHEBI:30616"/>
        <dbReference type="ChEBI" id="CHEBI:33019"/>
        <dbReference type="ChEBI" id="CHEBI:57912"/>
        <dbReference type="ChEBI" id="CHEBI:78442"/>
        <dbReference type="ChEBI" id="CHEBI:78535"/>
        <dbReference type="ChEBI" id="CHEBI:456215"/>
        <dbReference type="EC" id="6.1.1.2"/>
    </reaction>
</comment>
<keyword evidence="3 8" id="KW-0547">Nucleotide-binding</keyword>
<proteinExistence type="inferred from homology"/>
<dbReference type="GO" id="GO:0006436">
    <property type="term" value="P:tryptophanyl-tRNA aminoacylation"/>
    <property type="evidence" value="ECO:0007669"/>
    <property type="project" value="UniProtKB-UniRule"/>
</dbReference>
<evidence type="ECO:0000256" key="6">
    <source>
        <dbReference type="ARBA" id="ARBA00023146"/>
    </source>
</evidence>
<dbReference type="InterPro" id="IPR050203">
    <property type="entry name" value="Trp-tRNA_synthetase"/>
</dbReference>
<dbReference type="InterPro" id="IPR002306">
    <property type="entry name" value="Trp-tRNA-ligase"/>
</dbReference>
<keyword evidence="6 8" id="KW-0030">Aminoacyl-tRNA synthetase</keyword>
<keyword evidence="11" id="KW-1185">Reference proteome</keyword>
<dbReference type="GO" id="GO:0005524">
    <property type="term" value="F:ATP binding"/>
    <property type="evidence" value="ECO:0007669"/>
    <property type="project" value="UniProtKB-UniRule"/>
</dbReference>
<organism evidence="10">
    <name type="scientific">Candidatus Moduliflexus flocculans</name>
    <dbReference type="NCBI Taxonomy" id="1499966"/>
    <lineage>
        <taxon>Bacteria</taxon>
        <taxon>Candidatus Moduliflexota</taxon>
        <taxon>Candidatus Moduliflexia</taxon>
        <taxon>Candidatus Moduliflexales</taxon>
        <taxon>Candidatus Moduliflexaceae</taxon>
    </lineage>
</organism>
<feature type="binding site" evidence="8">
    <location>
        <begin position="189"/>
        <end position="193"/>
    </location>
    <ligand>
        <name>ATP</name>
        <dbReference type="ChEBI" id="CHEBI:30616"/>
    </ligand>
</feature>
<dbReference type="EMBL" id="DF820457">
    <property type="protein sequence ID" value="GAK51619.1"/>
    <property type="molecule type" value="Genomic_DNA"/>
</dbReference>
<feature type="binding site" evidence="8">
    <location>
        <position position="131"/>
    </location>
    <ligand>
        <name>L-tryptophan</name>
        <dbReference type="ChEBI" id="CHEBI:57912"/>
    </ligand>
</feature>
<dbReference type="HOGENOM" id="CLU_029244_5_0_0"/>
<evidence type="ECO:0000256" key="5">
    <source>
        <dbReference type="ARBA" id="ARBA00022917"/>
    </source>
</evidence>
<dbReference type="PANTHER" id="PTHR43766">
    <property type="entry name" value="TRYPTOPHAN--TRNA LIGASE, MITOCHONDRIAL"/>
    <property type="match status" value="1"/>
</dbReference>
<feature type="binding site" evidence="8">
    <location>
        <begin position="143"/>
        <end position="145"/>
    </location>
    <ligand>
        <name>ATP</name>
        <dbReference type="ChEBI" id="CHEBI:30616"/>
    </ligand>
</feature>
<protein>
    <recommendedName>
        <fullName evidence="8">Tryptophan--tRNA ligase</fullName>
        <ecNumber evidence="8">6.1.1.2</ecNumber>
    </recommendedName>
    <alternativeName>
        <fullName evidence="8">Tryptophanyl-tRNA synthetase</fullName>
        <shortName evidence="8">TrpRS</shortName>
    </alternativeName>
</protein>
<evidence type="ECO:0000256" key="8">
    <source>
        <dbReference type="HAMAP-Rule" id="MF_00140"/>
    </source>
</evidence>
<dbReference type="STRING" id="1499966.U14_02864"/>
<sequence length="321" mass="36484">MRILSGIQPSGNLHIGNYFGMMSRMIGYQEEHELFCFIVNYHALTSVFDAPRLRQQTLEAACDFLALGLDPEKSIFWVQSDVPEVVELAWLLSNVTGMGLLERCHSYKDKIAKGLTPNHGLFAYPVLMAADILLYGSHKVPVGKDQKQHVEVTRDIAISFNNTYGETFVLPEPEIPQEVATIPGLDGQKMSKSYDNTIPIFCDEKALRKRVMSVKTDATPVEEPKNPDGNILFDLYALFLDADGRQQLRDRFLTPGLRYGDVKQELFEAILNYFRPYREKREEYVKNPDVVRAILKRGAEKARAIGSEYLDKARRNVGVNY</sequence>
<dbReference type="PANTHER" id="PTHR43766:SF1">
    <property type="entry name" value="TRYPTOPHAN--TRNA LIGASE, MITOCHONDRIAL"/>
    <property type="match status" value="1"/>
</dbReference>
<comment type="similarity">
    <text evidence="1 8 9">Belongs to the class-I aminoacyl-tRNA synthetase family.</text>
</comment>
<feature type="short sequence motif" description="'HIGH' region" evidence="8">
    <location>
        <begin position="9"/>
        <end position="17"/>
    </location>
</feature>
<feature type="binding site" evidence="8">
    <location>
        <begin position="8"/>
        <end position="10"/>
    </location>
    <ligand>
        <name>ATP</name>
        <dbReference type="ChEBI" id="CHEBI:30616"/>
    </ligand>
</feature>
<dbReference type="InterPro" id="IPR014729">
    <property type="entry name" value="Rossmann-like_a/b/a_fold"/>
</dbReference>
<evidence type="ECO:0000256" key="1">
    <source>
        <dbReference type="ARBA" id="ARBA00005594"/>
    </source>
</evidence>
<dbReference type="PROSITE" id="PS00178">
    <property type="entry name" value="AA_TRNA_LIGASE_I"/>
    <property type="match status" value="1"/>
</dbReference>
<dbReference type="Proteomes" id="UP000030700">
    <property type="component" value="Unassembled WGS sequence"/>
</dbReference>
<evidence type="ECO:0000256" key="7">
    <source>
        <dbReference type="ARBA" id="ARBA00049929"/>
    </source>
</evidence>
<dbReference type="CDD" id="cd00806">
    <property type="entry name" value="TrpRS_core"/>
    <property type="match status" value="1"/>
</dbReference>
<keyword evidence="8" id="KW-0963">Cytoplasm</keyword>
<keyword evidence="4 8" id="KW-0067">ATP-binding</keyword>
<feature type="binding site" evidence="8">
    <location>
        <begin position="16"/>
        <end position="17"/>
    </location>
    <ligand>
        <name>ATP</name>
        <dbReference type="ChEBI" id="CHEBI:30616"/>
    </ligand>
</feature>
<feature type="binding site" evidence="8">
    <location>
        <position position="182"/>
    </location>
    <ligand>
        <name>ATP</name>
        <dbReference type="ChEBI" id="CHEBI:30616"/>
    </ligand>
</feature>
<comment type="subcellular location">
    <subcellularLocation>
        <location evidence="8">Cytoplasm</location>
    </subcellularLocation>
</comment>
<dbReference type="HAMAP" id="MF_00140_B">
    <property type="entry name" value="Trp_tRNA_synth_B"/>
    <property type="match status" value="1"/>
</dbReference>
<evidence type="ECO:0000256" key="2">
    <source>
        <dbReference type="ARBA" id="ARBA00022598"/>
    </source>
</evidence>
<evidence type="ECO:0000256" key="4">
    <source>
        <dbReference type="ARBA" id="ARBA00022840"/>
    </source>
</evidence>
<dbReference type="NCBIfam" id="TIGR00233">
    <property type="entry name" value="trpS"/>
    <property type="match status" value="1"/>
</dbReference>
<dbReference type="EC" id="6.1.1.2" evidence="8"/>
<evidence type="ECO:0000256" key="9">
    <source>
        <dbReference type="RuleBase" id="RU363036"/>
    </source>
</evidence>
<comment type="function">
    <text evidence="8">Catalyzes the attachment of tryptophan to tRNA(Trp).</text>
</comment>
<feature type="short sequence motif" description="'KMSKS' region" evidence="8">
    <location>
        <begin position="189"/>
        <end position="193"/>
    </location>
</feature>
<evidence type="ECO:0000313" key="10">
    <source>
        <dbReference type="EMBL" id="GAK51619.1"/>
    </source>
</evidence>
<dbReference type="Pfam" id="PF00579">
    <property type="entry name" value="tRNA-synt_1b"/>
    <property type="match status" value="1"/>
</dbReference>
<evidence type="ECO:0000256" key="3">
    <source>
        <dbReference type="ARBA" id="ARBA00022741"/>
    </source>
</evidence>
<reference evidence="10" key="1">
    <citation type="journal article" date="2015" name="PeerJ">
        <title>First genomic representation of candidate bacterial phylum KSB3 points to enhanced environmental sensing as a trigger of wastewater bulking.</title>
        <authorList>
            <person name="Sekiguchi Y."/>
            <person name="Ohashi A."/>
            <person name="Parks D.H."/>
            <person name="Yamauchi T."/>
            <person name="Tyson G.W."/>
            <person name="Hugenholtz P."/>
        </authorList>
    </citation>
    <scope>NUCLEOTIDE SEQUENCE [LARGE SCALE GENOMIC DNA]</scope>
</reference>
<dbReference type="PRINTS" id="PR01039">
    <property type="entry name" value="TRNASYNTHTRP"/>
</dbReference>
<dbReference type="InterPro" id="IPR024109">
    <property type="entry name" value="Trp-tRNA-ligase_bac-type"/>
</dbReference>